<reference evidence="2" key="1">
    <citation type="submission" date="2021-10" db="EMBL/GenBank/DDBJ databases">
        <title>Roseicella aerolatum sp. nov., isolated from aerosols of e-waste dismantling site.</title>
        <authorList>
            <person name="Qin T."/>
        </authorList>
    </citation>
    <scope>NUCLEOTIDE SEQUENCE</scope>
    <source>
        <strain evidence="2">GB24</strain>
    </source>
</reference>
<keyword evidence="1" id="KW-0472">Membrane</keyword>
<dbReference type="RefSeq" id="WP_226610458.1">
    <property type="nucleotide sequence ID" value="NZ_JAJAQI010000028.1"/>
</dbReference>
<dbReference type="EMBL" id="JAJAQI010000028">
    <property type="protein sequence ID" value="MCB4823573.1"/>
    <property type="molecule type" value="Genomic_DNA"/>
</dbReference>
<organism evidence="2 3">
    <name type="scientific">Roseicella aerolata</name>
    <dbReference type="NCBI Taxonomy" id="2883479"/>
    <lineage>
        <taxon>Bacteria</taxon>
        <taxon>Pseudomonadati</taxon>
        <taxon>Pseudomonadota</taxon>
        <taxon>Alphaproteobacteria</taxon>
        <taxon>Acetobacterales</taxon>
        <taxon>Roseomonadaceae</taxon>
        <taxon>Roseicella</taxon>
    </lineage>
</organism>
<name>A0A9X1IHP4_9PROT</name>
<keyword evidence="1" id="KW-0812">Transmembrane</keyword>
<sequence>MDLRLGLLHRHLRLRLLHGDLGRWLLNGDLRLRLLHGDLRRRLLHGDLRGPLLHRDLGAACGSGRGSGGSGIVAAAHVTVQLGHRLCRLTEPGRRLLAVGLLPQQGLLRLLELAPGSAVRILVLHLLRHLAQHILPGAYGGARLAVIGRLVALTARELPFRVAQGLFDGAELAGDGALATLGLPGLGLLASSLAGALLRRLGLRRLGLALRARLRLRAGLARPLLLPRRLLSLGLLSLGRCKPAAAQQQAGRQGRRRQISVHLFVSVCLALPAAPASAWFAAPRDGEPHRR</sequence>
<evidence type="ECO:0000313" key="2">
    <source>
        <dbReference type="EMBL" id="MCB4823573.1"/>
    </source>
</evidence>
<accession>A0A9X1IHP4</accession>
<proteinExistence type="predicted"/>
<evidence type="ECO:0000256" key="1">
    <source>
        <dbReference type="SAM" id="Phobius"/>
    </source>
</evidence>
<keyword evidence="1" id="KW-1133">Transmembrane helix</keyword>
<comment type="caution">
    <text evidence="2">The sequence shown here is derived from an EMBL/GenBank/DDBJ whole genome shotgun (WGS) entry which is preliminary data.</text>
</comment>
<gene>
    <name evidence="2" type="ORF">LHA35_17725</name>
</gene>
<protein>
    <submittedName>
        <fullName evidence="2">Uncharacterized protein</fullName>
    </submittedName>
</protein>
<evidence type="ECO:0000313" key="3">
    <source>
        <dbReference type="Proteomes" id="UP001139311"/>
    </source>
</evidence>
<dbReference type="Proteomes" id="UP001139311">
    <property type="component" value="Unassembled WGS sequence"/>
</dbReference>
<dbReference type="AlphaFoldDB" id="A0A9X1IHP4"/>
<feature type="transmembrane region" description="Helical" evidence="1">
    <location>
        <begin position="177"/>
        <end position="198"/>
    </location>
</feature>
<feature type="transmembrane region" description="Helical" evidence="1">
    <location>
        <begin position="261"/>
        <end position="282"/>
    </location>
</feature>
<keyword evidence="3" id="KW-1185">Reference proteome</keyword>